<dbReference type="SUPFAM" id="SSF51735">
    <property type="entry name" value="NAD(P)-binding Rossmann-fold domains"/>
    <property type="match status" value="1"/>
</dbReference>
<dbReference type="PANTHER" id="PTHR24320:SF152">
    <property type="entry name" value="SHORT-CHAIN DEHYDROGENASE_REDUCTASE FAMILY PROTEIN"/>
    <property type="match status" value="1"/>
</dbReference>
<dbReference type="PRINTS" id="PR00081">
    <property type="entry name" value="GDHRDH"/>
</dbReference>
<evidence type="ECO:0000256" key="1">
    <source>
        <dbReference type="ARBA" id="ARBA00006484"/>
    </source>
</evidence>
<accession>A0ABR1LTE6</accession>
<dbReference type="RefSeq" id="XP_066656136.1">
    <property type="nucleotide sequence ID" value="XM_066797773.1"/>
</dbReference>
<dbReference type="Proteomes" id="UP001360953">
    <property type="component" value="Unassembled WGS sequence"/>
</dbReference>
<evidence type="ECO:0000256" key="2">
    <source>
        <dbReference type="ARBA" id="ARBA00023002"/>
    </source>
</evidence>
<keyword evidence="4" id="KW-1185">Reference proteome</keyword>
<comment type="caution">
    <text evidence="3">The sequence shown here is derived from an EMBL/GenBank/DDBJ whole genome shotgun (WGS) entry which is preliminary data.</text>
</comment>
<protein>
    <submittedName>
        <fullName evidence="3">Oxidoreductase</fullName>
    </submittedName>
</protein>
<evidence type="ECO:0000313" key="3">
    <source>
        <dbReference type="EMBL" id="KAK7538449.1"/>
    </source>
</evidence>
<dbReference type="GeneID" id="92030679"/>
<keyword evidence="2" id="KW-0560">Oxidoreductase</keyword>
<dbReference type="Gene3D" id="3.40.50.720">
    <property type="entry name" value="NAD(P)-binding Rossmann-like Domain"/>
    <property type="match status" value="1"/>
</dbReference>
<gene>
    <name evidence="3" type="ORF">J3D65DRAFT_587975</name>
</gene>
<name>A0ABR1LTE6_9PEZI</name>
<comment type="similarity">
    <text evidence="1">Belongs to the short-chain dehydrogenases/reductases (SDR) family.</text>
</comment>
<sequence length="358" mass="39555">MQTRQDSIIPPHEVTSDGPGTVIVTGAAGGLGFAIADKLLQCPEPFTCLFTVRSSSAQNAQPLRDLIAEKSGNKYVSLIELDLSRLDSVRAFAIDVNSRVAARELPPIRALILNAAVLSMLGSRKMTYDGFESAFGVNYLANCLLTLMLLGSIHKQHGRIIHISSETHYESWPTRIQKHEPQKLPWDYVEMSKPQSTVRSGDEKNDGMRRYGRSKLCLVMFMHALRRRLDANPDLSNIWIVAVNPGTMIHQNLLSKVPSALLRAVGGPIMQAYNQVMAHIKPNGLWRTTTKSAADVIRAALDLGENDLGENFKDSYMNGSELAKADEIADDPGKQEELWDRTLAFVQLKESETVLTGS</sequence>
<evidence type="ECO:0000313" key="4">
    <source>
        <dbReference type="Proteomes" id="UP001360953"/>
    </source>
</evidence>
<dbReference type="PANTHER" id="PTHR24320">
    <property type="entry name" value="RETINOL DEHYDROGENASE"/>
    <property type="match status" value="1"/>
</dbReference>
<dbReference type="InterPro" id="IPR002347">
    <property type="entry name" value="SDR_fam"/>
</dbReference>
<dbReference type="InterPro" id="IPR036291">
    <property type="entry name" value="NAD(P)-bd_dom_sf"/>
</dbReference>
<organism evidence="3 4">
    <name type="scientific">Phyllosticta citribraziliensis</name>
    <dbReference type="NCBI Taxonomy" id="989973"/>
    <lineage>
        <taxon>Eukaryota</taxon>
        <taxon>Fungi</taxon>
        <taxon>Dikarya</taxon>
        <taxon>Ascomycota</taxon>
        <taxon>Pezizomycotina</taxon>
        <taxon>Dothideomycetes</taxon>
        <taxon>Dothideomycetes incertae sedis</taxon>
        <taxon>Botryosphaeriales</taxon>
        <taxon>Phyllostictaceae</taxon>
        <taxon>Phyllosticta</taxon>
    </lineage>
</organism>
<dbReference type="EMBL" id="JBBPEH010000005">
    <property type="protein sequence ID" value="KAK7538449.1"/>
    <property type="molecule type" value="Genomic_DNA"/>
</dbReference>
<proteinExistence type="inferred from homology"/>
<reference evidence="3 4" key="1">
    <citation type="submission" date="2024-04" db="EMBL/GenBank/DDBJ databases">
        <title>Phyllosticta paracitricarpa is synonymous to the EU quarantine fungus P. citricarpa based on phylogenomic analyses.</title>
        <authorList>
            <consortium name="Lawrence Berkeley National Laboratory"/>
            <person name="Van ingen-buijs V.A."/>
            <person name="Van westerhoven A.C."/>
            <person name="Haridas S."/>
            <person name="Skiadas P."/>
            <person name="Martin F."/>
            <person name="Groenewald J.Z."/>
            <person name="Crous P.W."/>
            <person name="Seidl M.F."/>
        </authorList>
    </citation>
    <scope>NUCLEOTIDE SEQUENCE [LARGE SCALE GENOMIC DNA]</scope>
    <source>
        <strain evidence="3 4">CPC 17464</strain>
    </source>
</reference>
<dbReference type="Pfam" id="PF00106">
    <property type="entry name" value="adh_short"/>
    <property type="match status" value="1"/>
</dbReference>